<dbReference type="InterPro" id="IPR036291">
    <property type="entry name" value="NAD(P)-bd_dom_sf"/>
</dbReference>
<organism evidence="4 5">
    <name type="scientific">Aureobasidium pullulans</name>
    <name type="common">Black yeast</name>
    <name type="synonym">Pullularia pullulans</name>
    <dbReference type="NCBI Taxonomy" id="5580"/>
    <lineage>
        <taxon>Eukaryota</taxon>
        <taxon>Fungi</taxon>
        <taxon>Dikarya</taxon>
        <taxon>Ascomycota</taxon>
        <taxon>Pezizomycotina</taxon>
        <taxon>Dothideomycetes</taxon>
        <taxon>Dothideomycetidae</taxon>
        <taxon>Dothideales</taxon>
        <taxon>Saccotheciaceae</taxon>
        <taxon>Aureobasidium</taxon>
    </lineage>
</organism>
<dbReference type="Gene3D" id="3.40.50.720">
    <property type="entry name" value="NAD(P)-binding Rossmann-like Domain"/>
    <property type="match status" value="1"/>
</dbReference>
<keyword evidence="5" id="KW-1185">Reference proteome</keyword>
<dbReference type="InterPro" id="IPR006162">
    <property type="entry name" value="Ppantetheine_attach_site"/>
</dbReference>
<accession>A0ABR0TKA3</accession>
<dbReference type="SUPFAM" id="SSF51735">
    <property type="entry name" value="NAD(P)-binding Rossmann-fold domains"/>
    <property type="match status" value="1"/>
</dbReference>
<dbReference type="Proteomes" id="UP001341245">
    <property type="component" value="Unassembled WGS sequence"/>
</dbReference>
<dbReference type="PROSITE" id="PS00012">
    <property type="entry name" value="PHOSPHOPANTETHEINE"/>
    <property type="match status" value="1"/>
</dbReference>
<dbReference type="PANTHER" id="PTHR43439">
    <property type="entry name" value="PHENYLACETATE-COENZYME A LIGASE"/>
    <property type="match status" value="1"/>
</dbReference>
<dbReference type="PANTHER" id="PTHR43439:SF2">
    <property type="entry name" value="ENZYME, PUTATIVE (JCVI)-RELATED"/>
    <property type="match status" value="1"/>
</dbReference>
<dbReference type="PROSITE" id="PS50075">
    <property type="entry name" value="CARRIER"/>
    <property type="match status" value="1"/>
</dbReference>
<dbReference type="Pfam" id="PF07993">
    <property type="entry name" value="NAD_binding_4"/>
    <property type="match status" value="1"/>
</dbReference>
<dbReference type="InterPro" id="IPR051414">
    <property type="entry name" value="Adenylate-forming_Reductase"/>
</dbReference>
<gene>
    <name evidence="4" type="ORF">QM012_007626</name>
</gene>
<evidence type="ECO:0000313" key="4">
    <source>
        <dbReference type="EMBL" id="KAK6004847.1"/>
    </source>
</evidence>
<keyword evidence="1" id="KW-0596">Phosphopantetheine</keyword>
<dbReference type="SUPFAM" id="SSF47336">
    <property type="entry name" value="ACP-like"/>
    <property type="match status" value="1"/>
</dbReference>
<dbReference type="InterPro" id="IPR013120">
    <property type="entry name" value="FAR_NAD-bd"/>
</dbReference>
<protein>
    <recommendedName>
        <fullName evidence="3">Carrier domain-containing protein</fullName>
    </recommendedName>
</protein>
<dbReference type="InterPro" id="IPR009081">
    <property type="entry name" value="PP-bd_ACP"/>
</dbReference>
<evidence type="ECO:0000256" key="2">
    <source>
        <dbReference type="ARBA" id="ARBA00022553"/>
    </source>
</evidence>
<dbReference type="Gene3D" id="1.10.1200.10">
    <property type="entry name" value="ACP-like"/>
    <property type="match status" value="1"/>
</dbReference>
<feature type="domain" description="Carrier" evidence="3">
    <location>
        <begin position="1"/>
        <end position="80"/>
    </location>
</feature>
<reference evidence="4 5" key="1">
    <citation type="submission" date="2023-11" db="EMBL/GenBank/DDBJ databases">
        <title>Draft genome sequence and annotation of the polyextremotolerant black yeast-like fungus Aureobasidium pullulans NRRL 62042.</title>
        <authorList>
            <person name="Dielentheis-Frenken M.R.E."/>
            <person name="Wibberg D."/>
            <person name="Blank L.M."/>
            <person name="Tiso T."/>
        </authorList>
    </citation>
    <scope>NUCLEOTIDE SEQUENCE [LARGE SCALE GENOMIC DNA]</scope>
    <source>
        <strain evidence="4 5">NRRL 62042</strain>
    </source>
</reference>
<evidence type="ECO:0000259" key="3">
    <source>
        <dbReference type="PROSITE" id="PS50075"/>
    </source>
</evidence>
<evidence type="ECO:0000313" key="5">
    <source>
        <dbReference type="Proteomes" id="UP001341245"/>
    </source>
</evidence>
<keyword evidence="2" id="KW-0597">Phosphoprotein</keyword>
<dbReference type="EMBL" id="JASGXD010000006">
    <property type="protein sequence ID" value="KAK6004847.1"/>
    <property type="molecule type" value="Genomic_DNA"/>
</dbReference>
<evidence type="ECO:0000256" key="1">
    <source>
        <dbReference type="ARBA" id="ARBA00022450"/>
    </source>
</evidence>
<proteinExistence type="predicted"/>
<comment type="caution">
    <text evidence="4">The sequence shown here is derived from an EMBL/GenBank/DDBJ whole genome shotgun (WGS) entry which is preliminary data.</text>
</comment>
<dbReference type="InterPro" id="IPR036736">
    <property type="entry name" value="ACP-like_sf"/>
</dbReference>
<name>A0ABR0TKA3_AURPU</name>
<sequence length="502" mass="56053">MDALRAGITKALSGVGLQNAEQIKEDESLFAYGLDSLQTLRLSRAFQSSLNNGTSSSALKTMIYNNSTIDKIAQALTKVKNGEEMQTHRSDVTETELKRILNECLYSLENVGTSSSDTLTPSQATHVLLTGSTGGLGSYILNVLLANPNITVTCLNRAGSDGAKQKRINAQKGLNIDLSRVSFEQVDLSKTFFGLPEDTYRSLSERATHIIHNAWSVNFNLPVTAFEDQIWGCRNLVAFSMESVYRPHIQFISSVGAANRWSDKIEEFVPEKVLENMSFSEGMGYAQSKQVSEMLLDHVSQNYHVPSTICRVGQITGPVQLQKGRWNDAEWFPSLIKTSIYLGKLPASLGSMGRMDWIPVDILAKAVVEILLGNRVKTGRDSPMASDKRKSQFVHLLNPHEADWQDILPHVQSSLDKELQVVAYEEWLSDLQASAEQKHTESNPAVKLIDFFEDNRHALKPKFSTINSQEMSETLSSLRPVNGQWMKLWMKQWGLTGVRERP</sequence>
<dbReference type="Pfam" id="PF00550">
    <property type="entry name" value="PP-binding"/>
    <property type="match status" value="1"/>
</dbReference>